<name>A0A3P7PBX9_DIBLA</name>
<dbReference type="EMBL" id="UYRU01104810">
    <property type="protein sequence ID" value="VDN42497.1"/>
    <property type="molecule type" value="Genomic_DNA"/>
</dbReference>
<sequence>MADHGMIALELMRRDANAVLRQIVYGKAAGDSVDLFANPDIFVLAHDAEAAAKQAHLLFSTPSSQSSRLIGNILDCTCAVVRPHALNDGLFDY</sequence>
<evidence type="ECO:0000313" key="1">
    <source>
        <dbReference type="EMBL" id="VDN42497.1"/>
    </source>
</evidence>
<organism evidence="1 2">
    <name type="scientific">Dibothriocephalus latus</name>
    <name type="common">Fish tapeworm</name>
    <name type="synonym">Diphyllobothrium latum</name>
    <dbReference type="NCBI Taxonomy" id="60516"/>
    <lineage>
        <taxon>Eukaryota</taxon>
        <taxon>Metazoa</taxon>
        <taxon>Spiralia</taxon>
        <taxon>Lophotrochozoa</taxon>
        <taxon>Platyhelminthes</taxon>
        <taxon>Cestoda</taxon>
        <taxon>Eucestoda</taxon>
        <taxon>Diphyllobothriidea</taxon>
        <taxon>Diphyllobothriidae</taxon>
        <taxon>Dibothriocephalus</taxon>
    </lineage>
</organism>
<reference evidence="1 2" key="1">
    <citation type="submission" date="2018-11" db="EMBL/GenBank/DDBJ databases">
        <authorList>
            <consortium name="Pathogen Informatics"/>
        </authorList>
    </citation>
    <scope>NUCLEOTIDE SEQUENCE [LARGE SCALE GENOMIC DNA]</scope>
</reference>
<accession>A0A3P7PBX9</accession>
<dbReference type="Proteomes" id="UP000281553">
    <property type="component" value="Unassembled WGS sequence"/>
</dbReference>
<proteinExistence type="predicted"/>
<dbReference type="AlphaFoldDB" id="A0A3P7PBX9"/>
<keyword evidence="2" id="KW-1185">Reference proteome</keyword>
<evidence type="ECO:0000313" key="2">
    <source>
        <dbReference type="Proteomes" id="UP000281553"/>
    </source>
</evidence>
<gene>
    <name evidence="1" type="ORF">DILT_LOCUS18837</name>
</gene>
<protein>
    <submittedName>
        <fullName evidence="1">Uncharacterized protein</fullName>
    </submittedName>
</protein>